<reference evidence="2" key="1">
    <citation type="journal article" date="2019" name="Int. J. Syst. Evol. Microbiol.">
        <title>The Global Catalogue of Microorganisms (GCM) 10K type strain sequencing project: providing services to taxonomists for standard genome sequencing and annotation.</title>
        <authorList>
            <consortium name="The Broad Institute Genomics Platform"/>
            <consortium name="The Broad Institute Genome Sequencing Center for Infectious Disease"/>
            <person name="Wu L."/>
            <person name="Ma J."/>
        </authorList>
    </citation>
    <scope>NUCLEOTIDE SEQUENCE [LARGE SCALE GENOMIC DNA]</scope>
    <source>
        <strain evidence="2">CCUG 59778</strain>
    </source>
</reference>
<sequence>MKNRKMKPFRYGKRSYSIESVTNRTQWAGAEKMKKWIQKTLILAVALLTFGVISPSHAIWENLLEDKTHESKHFSAEKEPYYPIIEATEEPSFLSQAKTAAKEQSYIKFGSKIGPVIEDEFNDVILPKIEEAIELSLTPFVEEQPQTLAITEKPAGDYSEKIFHIYDTTTKKDVIRFHVRTLKKPQDGYFFSFHYHTADDQFSKHYALGDIYWSKNTPPKWLS</sequence>
<proteinExistence type="predicted"/>
<protein>
    <submittedName>
        <fullName evidence="1">YpjP family protein</fullName>
    </submittedName>
</protein>
<keyword evidence="2" id="KW-1185">Reference proteome</keyword>
<dbReference type="EMBL" id="JBHSEC010000019">
    <property type="protein sequence ID" value="MFC4411302.1"/>
    <property type="molecule type" value="Genomic_DNA"/>
</dbReference>
<gene>
    <name evidence="1" type="ORF">ACFOZY_12805</name>
</gene>
<organism evidence="1 2">
    <name type="scientific">Chungangia koreensis</name>
    <dbReference type="NCBI Taxonomy" id="752657"/>
    <lineage>
        <taxon>Bacteria</taxon>
        <taxon>Bacillati</taxon>
        <taxon>Bacillota</taxon>
        <taxon>Bacilli</taxon>
        <taxon>Lactobacillales</taxon>
        <taxon>Chungangia</taxon>
    </lineage>
</organism>
<dbReference type="Proteomes" id="UP001595817">
    <property type="component" value="Unassembled WGS sequence"/>
</dbReference>
<evidence type="ECO:0000313" key="1">
    <source>
        <dbReference type="EMBL" id="MFC4411302.1"/>
    </source>
</evidence>
<dbReference type="InterPro" id="IPR025616">
    <property type="entry name" value="YpjP"/>
</dbReference>
<name>A0ABV8X5X1_9LACT</name>
<comment type="caution">
    <text evidence="1">The sequence shown here is derived from an EMBL/GenBank/DDBJ whole genome shotgun (WGS) entry which is preliminary data.</text>
</comment>
<evidence type="ECO:0000313" key="2">
    <source>
        <dbReference type="Proteomes" id="UP001595817"/>
    </source>
</evidence>
<dbReference type="RefSeq" id="WP_378156067.1">
    <property type="nucleotide sequence ID" value="NZ_JBHSEC010000019.1"/>
</dbReference>
<dbReference type="Pfam" id="PF14005">
    <property type="entry name" value="YpjP"/>
    <property type="match status" value="1"/>
</dbReference>
<accession>A0ABV8X5X1</accession>